<evidence type="ECO:0000313" key="2">
    <source>
        <dbReference type="Proteomes" id="UP000799324"/>
    </source>
</evidence>
<accession>A0A6A6SKE0</accession>
<dbReference type="EMBL" id="MU004620">
    <property type="protein sequence ID" value="KAF2647437.1"/>
    <property type="molecule type" value="Genomic_DNA"/>
</dbReference>
<evidence type="ECO:0000313" key="1">
    <source>
        <dbReference type="EMBL" id="KAF2647437.1"/>
    </source>
</evidence>
<name>A0A6A6SKE0_9PLEO</name>
<protein>
    <submittedName>
        <fullName evidence="1">Uncharacterized protein</fullName>
    </submittedName>
</protein>
<gene>
    <name evidence="1" type="ORF">K491DRAFT_784723</name>
</gene>
<proteinExistence type="predicted"/>
<dbReference type="Proteomes" id="UP000799324">
    <property type="component" value="Unassembled WGS sequence"/>
</dbReference>
<reference evidence="1" key="1">
    <citation type="journal article" date="2020" name="Stud. Mycol.">
        <title>101 Dothideomycetes genomes: a test case for predicting lifestyles and emergence of pathogens.</title>
        <authorList>
            <person name="Haridas S."/>
            <person name="Albert R."/>
            <person name="Binder M."/>
            <person name="Bloem J."/>
            <person name="Labutti K."/>
            <person name="Salamov A."/>
            <person name="Andreopoulos B."/>
            <person name="Baker S."/>
            <person name="Barry K."/>
            <person name="Bills G."/>
            <person name="Bluhm B."/>
            <person name="Cannon C."/>
            <person name="Castanera R."/>
            <person name="Culley D."/>
            <person name="Daum C."/>
            <person name="Ezra D."/>
            <person name="Gonzalez J."/>
            <person name="Henrissat B."/>
            <person name="Kuo A."/>
            <person name="Liang C."/>
            <person name="Lipzen A."/>
            <person name="Lutzoni F."/>
            <person name="Magnuson J."/>
            <person name="Mondo S."/>
            <person name="Nolan M."/>
            <person name="Ohm R."/>
            <person name="Pangilinan J."/>
            <person name="Park H.-J."/>
            <person name="Ramirez L."/>
            <person name="Alfaro M."/>
            <person name="Sun H."/>
            <person name="Tritt A."/>
            <person name="Yoshinaga Y."/>
            <person name="Zwiers L.-H."/>
            <person name="Turgeon B."/>
            <person name="Goodwin S."/>
            <person name="Spatafora J."/>
            <person name="Crous P."/>
            <person name="Grigoriev I."/>
        </authorList>
    </citation>
    <scope>NUCLEOTIDE SEQUENCE</scope>
    <source>
        <strain evidence="1">CBS 122681</strain>
    </source>
</reference>
<sequence length="453" mass="50652">MTSPAASVAACASAATIDAKNPIQMTCEQKALQVEKPQVSQSAIPGSEEEKQIKREEAGALAVHPSTCRNMSRTCHALRGIGVPVQFSEIKLSSAHLGRRGDEFQAIWDQICKSTRRIDIKRPEGSNSQQEFRELIAHLDLLSIRNLKHVGFPQFACLSASSFADFDRFLADNGVLSASFPSFNTSPPIDGQNWNHVDVNFMASYSDGPNYKPRCGSIQARGIPTSGTPQWVLNNHIDRFGHISRIDNLEITQDIYGSSHLRPIIDTLMRQTNSNKINVERLTIKNLAFIFQKEPSALAGLDLSTVKTLNLIFCAYLPGLLRHFIWSGVPTLTSVDIQLWEDNPEADYINHRFGPVPFFQKIKTLLHLKLNVPRTWNARLKEILQNHPGLLTCTYRNGTYGVPLSILDVIAAQCPQLQTICYFDRKLYRAFEEGVVDARVQADAEQLARRLAK</sequence>
<keyword evidence="2" id="KW-1185">Reference proteome</keyword>
<dbReference type="AlphaFoldDB" id="A0A6A6SKE0"/>
<organism evidence="1 2">
    <name type="scientific">Lophiostoma macrostomum CBS 122681</name>
    <dbReference type="NCBI Taxonomy" id="1314788"/>
    <lineage>
        <taxon>Eukaryota</taxon>
        <taxon>Fungi</taxon>
        <taxon>Dikarya</taxon>
        <taxon>Ascomycota</taxon>
        <taxon>Pezizomycotina</taxon>
        <taxon>Dothideomycetes</taxon>
        <taxon>Pleosporomycetidae</taxon>
        <taxon>Pleosporales</taxon>
        <taxon>Lophiostomataceae</taxon>
        <taxon>Lophiostoma</taxon>
    </lineage>
</organism>